<reference evidence="7" key="1">
    <citation type="submission" date="2021-01" db="EMBL/GenBank/DDBJ databases">
        <authorList>
            <person name="Zahm M."/>
            <person name="Roques C."/>
            <person name="Cabau C."/>
            <person name="Klopp C."/>
            <person name="Donnadieu C."/>
            <person name="Jouanno E."/>
            <person name="Lampietro C."/>
            <person name="Louis A."/>
            <person name="Herpin A."/>
            <person name="Echchiki A."/>
            <person name="Berthelot C."/>
            <person name="Parey E."/>
            <person name="Roest-Crollius H."/>
            <person name="Braasch I."/>
            <person name="Postlethwait J."/>
            <person name="Bobe J."/>
            <person name="Montfort J."/>
            <person name="Bouchez O."/>
            <person name="Begum T."/>
            <person name="Mejri S."/>
            <person name="Adams A."/>
            <person name="Chen W.-J."/>
            <person name="Guiguen Y."/>
        </authorList>
    </citation>
    <scope>NUCLEOTIDE SEQUENCE</scope>
    <source>
        <strain evidence="7">YG-15Mar2019-1</strain>
        <tissue evidence="7">Brain</tissue>
    </source>
</reference>
<dbReference type="Pfam" id="PF00386">
    <property type="entry name" value="C1q"/>
    <property type="match status" value="1"/>
</dbReference>
<dbReference type="PANTHER" id="PTHR22923">
    <property type="entry name" value="CEREBELLIN-RELATED"/>
    <property type="match status" value="1"/>
</dbReference>
<dbReference type="SUPFAM" id="SSF49842">
    <property type="entry name" value="TNF-like"/>
    <property type="match status" value="1"/>
</dbReference>
<gene>
    <name evidence="7" type="ORF">MATL_G00199880</name>
</gene>
<dbReference type="InterPro" id="IPR001073">
    <property type="entry name" value="C1q_dom"/>
</dbReference>
<comment type="subcellular location">
    <subcellularLocation>
        <location evidence="1">Secreted</location>
    </subcellularLocation>
</comment>
<evidence type="ECO:0000256" key="4">
    <source>
        <dbReference type="SAM" id="Coils"/>
    </source>
</evidence>
<dbReference type="EMBL" id="JAFDVH010000017">
    <property type="protein sequence ID" value="KAG7462150.1"/>
    <property type="molecule type" value="Genomic_DNA"/>
</dbReference>
<feature type="chain" id="PRO_5038591907" description="C1q domain-containing protein" evidence="5">
    <location>
        <begin position="19"/>
        <end position="211"/>
    </location>
</feature>
<dbReference type="PANTHER" id="PTHR22923:SF102">
    <property type="entry name" value="CEREBELLIN 13-RELATED"/>
    <property type="match status" value="1"/>
</dbReference>
<keyword evidence="3 5" id="KW-0732">Signal</keyword>
<dbReference type="Gene3D" id="2.60.120.40">
    <property type="match status" value="1"/>
</dbReference>
<evidence type="ECO:0000256" key="2">
    <source>
        <dbReference type="ARBA" id="ARBA00022525"/>
    </source>
</evidence>
<dbReference type="InterPro" id="IPR008983">
    <property type="entry name" value="Tumour_necrosis_fac-like_dom"/>
</dbReference>
<evidence type="ECO:0000256" key="3">
    <source>
        <dbReference type="ARBA" id="ARBA00022729"/>
    </source>
</evidence>
<dbReference type="SUPFAM" id="SSF46966">
    <property type="entry name" value="Spectrin repeat"/>
    <property type="match status" value="1"/>
</dbReference>
<dbReference type="AlphaFoldDB" id="A0A9D3PP43"/>
<organism evidence="7 8">
    <name type="scientific">Megalops atlanticus</name>
    <name type="common">Tarpon</name>
    <name type="synonym">Clupea gigantea</name>
    <dbReference type="NCBI Taxonomy" id="7932"/>
    <lineage>
        <taxon>Eukaryota</taxon>
        <taxon>Metazoa</taxon>
        <taxon>Chordata</taxon>
        <taxon>Craniata</taxon>
        <taxon>Vertebrata</taxon>
        <taxon>Euteleostomi</taxon>
        <taxon>Actinopterygii</taxon>
        <taxon>Neopterygii</taxon>
        <taxon>Teleostei</taxon>
        <taxon>Elopiformes</taxon>
        <taxon>Megalopidae</taxon>
        <taxon>Megalops</taxon>
    </lineage>
</organism>
<feature type="signal peptide" evidence="5">
    <location>
        <begin position="1"/>
        <end position="18"/>
    </location>
</feature>
<dbReference type="Proteomes" id="UP001046870">
    <property type="component" value="Chromosome 17"/>
</dbReference>
<evidence type="ECO:0000313" key="7">
    <source>
        <dbReference type="EMBL" id="KAG7462150.1"/>
    </source>
</evidence>
<evidence type="ECO:0000256" key="5">
    <source>
        <dbReference type="SAM" id="SignalP"/>
    </source>
</evidence>
<dbReference type="InterPro" id="IPR050822">
    <property type="entry name" value="Cerebellin_Synaptic_Org"/>
</dbReference>
<dbReference type="GO" id="GO:0005576">
    <property type="term" value="C:extracellular region"/>
    <property type="evidence" value="ECO:0007669"/>
    <property type="project" value="UniProtKB-SubCell"/>
</dbReference>
<keyword evidence="8" id="KW-1185">Reference proteome</keyword>
<accession>A0A9D3PP43</accession>
<sequence>MSVRLVFLLWVGAGLVQGQRGDGSGAETLLQSLTDLLQRWAAMEARLNATETQLQEHSALLQDLRRQNTALEGRLNTTERLLEELKSKDRPSVAFSASLVQSGETFRGPFSSDTTLVYKNVFTNIGKAYCPNTGVFTAPLRGVYYFSFSTFGYGSQLSGAVLVKNGQRVVSSYDHKSSDSSDGAGNAAVLQLEAGEQVHMHLWADAQVLTT</sequence>
<name>A0A9D3PP43_MEGAT</name>
<keyword evidence="4" id="KW-0175">Coiled coil</keyword>
<feature type="coiled-coil region" evidence="4">
    <location>
        <begin position="47"/>
        <end position="88"/>
    </location>
</feature>
<evidence type="ECO:0000256" key="1">
    <source>
        <dbReference type="ARBA" id="ARBA00004613"/>
    </source>
</evidence>
<dbReference type="OrthoDB" id="6154955at2759"/>
<evidence type="ECO:0000259" key="6">
    <source>
        <dbReference type="PROSITE" id="PS50871"/>
    </source>
</evidence>
<dbReference type="SMART" id="SM00110">
    <property type="entry name" value="C1Q"/>
    <property type="match status" value="1"/>
</dbReference>
<protein>
    <recommendedName>
        <fullName evidence="6">C1q domain-containing protein</fullName>
    </recommendedName>
</protein>
<feature type="domain" description="C1q" evidence="6">
    <location>
        <begin position="88"/>
        <end position="211"/>
    </location>
</feature>
<dbReference type="PRINTS" id="PR00007">
    <property type="entry name" value="COMPLEMNTC1Q"/>
</dbReference>
<keyword evidence="2" id="KW-0964">Secreted</keyword>
<dbReference type="PROSITE" id="PS50871">
    <property type="entry name" value="C1Q"/>
    <property type="match status" value="1"/>
</dbReference>
<comment type="caution">
    <text evidence="7">The sequence shown here is derived from an EMBL/GenBank/DDBJ whole genome shotgun (WGS) entry which is preliminary data.</text>
</comment>
<proteinExistence type="predicted"/>
<evidence type="ECO:0000313" key="8">
    <source>
        <dbReference type="Proteomes" id="UP001046870"/>
    </source>
</evidence>